<organism evidence="1 2">
    <name type="scientific">Datura stramonium</name>
    <name type="common">Jimsonweed</name>
    <name type="synonym">Common thornapple</name>
    <dbReference type="NCBI Taxonomy" id="4076"/>
    <lineage>
        <taxon>Eukaryota</taxon>
        <taxon>Viridiplantae</taxon>
        <taxon>Streptophyta</taxon>
        <taxon>Embryophyta</taxon>
        <taxon>Tracheophyta</taxon>
        <taxon>Spermatophyta</taxon>
        <taxon>Magnoliopsida</taxon>
        <taxon>eudicotyledons</taxon>
        <taxon>Gunneridae</taxon>
        <taxon>Pentapetalae</taxon>
        <taxon>asterids</taxon>
        <taxon>lamiids</taxon>
        <taxon>Solanales</taxon>
        <taxon>Solanaceae</taxon>
        <taxon>Solanoideae</taxon>
        <taxon>Datureae</taxon>
        <taxon>Datura</taxon>
    </lineage>
</organism>
<proteinExistence type="predicted"/>
<dbReference type="EMBL" id="JACEIK010000492">
    <property type="protein sequence ID" value="MCD7458033.1"/>
    <property type="molecule type" value="Genomic_DNA"/>
</dbReference>
<sequence>YVTSIMRTGHYSGQAAQGLAQGAITSATKPGVTCRKQQEARCVRVLAHPGA</sequence>
<comment type="caution">
    <text evidence="1">The sequence shown here is derived from an EMBL/GenBank/DDBJ whole genome shotgun (WGS) entry which is preliminary data.</text>
</comment>
<feature type="non-terminal residue" evidence="1">
    <location>
        <position position="1"/>
    </location>
</feature>
<protein>
    <submittedName>
        <fullName evidence="1">Uncharacterized protein</fullName>
    </submittedName>
</protein>
<keyword evidence="2" id="KW-1185">Reference proteome</keyword>
<accession>A0ABS8SGJ3</accession>
<dbReference type="Proteomes" id="UP000823775">
    <property type="component" value="Unassembled WGS sequence"/>
</dbReference>
<evidence type="ECO:0000313" key="2">
    <source>
        <dbReference type="Proteomes" id="UP000823775"/>
    </source>
</evidence>
<gene>
    <name evidence="1" type="ORF">HAX54_036966</name>
</gene>
<name>A0ABS8SGJ3_DATST</name>
<evidence type="ECO:0000313" key="1">
    <source>
        <dbReference type="EMBL" id="MCD7458033.1"/>
    </source>
</evidence>
<reference evidence="1 2" key="1">
    <citation type="journal article" date="2021" name="BMC Genomics">
        <title>Datura genome reveals duplications of psychoactive alkaloid biosynthetic genes and high mutation rate following tissue culture.</title>
        <authorList>
            <person name="Rajewski A."/>
            <person name="Carter-House D."/>
            <person name="Stajich J."/>
            <person name="Litt A."/>
        </authorList>
    </citation>
    <scope>NUCLEOTIDE SEQUENCE [LARGE SCALE GENOMIC DNA]</scope>
    <source>
        <strain evidence="1">AR-01</strain>
    </source>
</reference>